<dbReference type="PANTHER" id="PTHR34115:SF13">
    <property type="entry name" value="RPB1A"/>
    <property type="match status" value="1"/>
</dbReference>
<dbReference type="Proteomes" id="UP000290289">
    <property type="component" value="Chromosome 9"/>
</dbReference>
<dbReference type="EMBL" id="RDQH01000335">
    <property type="protein sequence ID" value="RXH89617.1"/>
    <property type="molecule type" value="Genomic_DNA"/>
</dbReference>
<protein>
    <submittedName>
        <fullName evidence="2">Uncharacterized protein</fullName>
    </submittedName>
</protein>
<feature type="transmembrane region" description="Helical" evidence="1">
    <location>
        <begin position="86"/>
        <end position="107"/>
    </location>
</feature>
<dbReference type="PANTHER" id="PTHR34115">
    <property type="entry name" value="PROTEIN, PUTATIVE-RELATED"/>
    <property type="match status" value="1"/>
</dbReference>
<sequence length="151" mass="16824">MSSDANSLRISAGITREDIGLHKCIFFLLAMLGVLLQVKCSNSHASPFDTYYVIVLMLIADLFAYAGTLAIVKILQASHNSDLYELMNKISLLCGTFASILLTFILVPDFGVSYPTLKRLCTSETNAIDMLHYVIRKLKELNIRLNDTEES</sequence>
<gene>
    <name evidence="2" type="ORF">DVH24_031974</name>
</gene>
<feature type="transmembrane region" description="Helical" evidence="1">
    <location>
        <begin position="20"/>
        <end position="38"/>
    </location>
</feature>
<evidence type="ECO:0000256" key="1">
    <source>
        <dbReference type="SAM" id="Phobius"/>
    </source>
</evidence>
<name>A0A498J4Q9_MALDO</name>
<dbReference type="STRING" id="3750.A0A498J4Q9"/>
<dbReference type="AlphaFoldDB" id="A0A498J4Q9"/>
<evidence type="ECO:0000313" key="2">
    <source>
        <dbReference type="EMBL" id="RXH89617.1"/>
    </source>
</evidence>
<keyword evidence="3" id="KW-1185">Reference proteome</keyword>
<evidence type="ECO:0000313" key="3">
    <source>
        <dbReference type="Proteomes" id="UP000290289"/>
    </source>
</evidence>
<comment type="caution">
    <text evidence="2">The sequence shown here is derived from an EMBL/GenBank/DDBJ whole genome shotgun (WGS) entry which is preliminary data.</text>
</comment>
<keyword evidence="1" id="KW-1133">Transmembrane helix</keyword>
<organism evidence="2 3">
    <name type="scientific">Malus domestica</name>
    <name type="common">Apple</name>
    <name type="synonym">Pyrus malus</name>
    <dbReference type="NCBI Taxonomy" id="3750"/>
    <lineage>
        <taxon>Eukaryota</taxon>
        <taxon>Viridiplantae</taxon>
        <taxon>Streptophyta</taxon>
        <taxon>Embryophyta</taxon>
        <taxon>Tracheophyta</taxon>
        <taxon>Spermatophyta</taxon>
        <taxon>Magnoliopsida</taxon>
        <taxon>eudicotyledons</taxon>
        <taxon>Gunneridae</taxon>
        <taxon>Pentapetalae</taxon>
        <taxon>rosids</taxon>
        <taxon>fabids</taxon>
        <taxon>Rosales</taxon>
        <taxon>Rosaceae</taxon>
        <taxon>Amygdaloideae</taxon>
        <taxon>Maleae</taxon>
        <taxon>Malus</taxon>
    </lineage>
</organism>
<feature type="transmembrane region" description="Helical" evidence="1">
    <location>
        <begin position="50"/>
        <end position="74"/>
    </location>
</feature>
<reference evidence="2 3" key="1">
    <citation type="submission" date="2018-10" db="EMBL/GenBank/DDBJ databases">
        <title>A high-quality apple genome assembly.</title>
        <authorList>
            <person name="Hu J."/>
        </authorList>
    </citation>
    <scope>NUCLEOTIDE SEQUENCE [LARGE SCALE GENOMIC DNA]</scope>
    <source>
        <strain evidence="3">cv. HFTH1</strain>
        <tissue evidence="2">Young leaf</tissue>
    </source>
</reference>
<dbReference type="InterPro" id="IPR053258">
    <property type="entry name" value="Ca-permeable_cation_channel"/>
</dbReference>
<keyword evidence="1" id="KW-0812">Transmembrane</keyword>
<proteinExistence type="predicted"/>
<accession>A0A498J4Q9</accession>
<keyword evidence="1" id="KW-0472">Membrane</keyword>